<gene>
    <name evidence="1" type="ORF">LCGC14_0867240</name>
</gene>
<organism evidence="1">
    <name type="scientific">marine sediment metagenome</name>
    <dbReference type="NCBI Taxonomy" id="412755"/>
    <lineage>
        <taxon>unclassified sequences</taxon>
        <taxon>metagenomes</taxon>
        <taxon>ecological metagenomes</taxon>
    </lineage>
</organism>
<comment type="caution">
    <text evidence="1">The sequence shown here is derived from an EMBL/GenBank/DDBJ whole genome shotgun (WGS) entry which is preliminary data.</text>
</comment>
<sequence length="85" mass="10038">MNEFKINEYITLRLEDKKSNIYINEELFQQCKFLLVNIPVEEISPFNKIESIDDAAELLDPALEELEGYHYNITPEVEFWAHCSV</sequence>
<evidence type="ECO:0000313" key="1">
    <source>
        <dbReference type="EMBL" id="KKN27181.1"/>
    </source>
</evidence>
<dbReference type="EMBL" id="LAZR01002660">
    <property type="protein sequence ID" value="KKN27181.1"/>
    <property type="molecule type" value="Genomic_DNA"/>
</dbReference>
<name>A0A0F9RQB4_9ZZZZ</name>
<protein>
    <submittedName>
        <fullName evidence="1">Uncharacterized protein</fullName>
    </submittedName>
</protein>
<dbReference type="AlphaFoldDB" id="A0A0F9RQB4"/>
<reference evidence="1" key="1">
    <citation type="journal article" date="2015" name="Nature">
        <title>Complex archaea that bridge the gap between prokaryotes and eukaryotes.</title>
        <authorList>
            <person name="Spang A."/>
            <person name="Saw J.H."/>
            <person name="Jorgensen S.L."/>
            <person name="Zaremba-Niedzwiedzka K."/>
            <person name="Martijn J."/>
            <person name="Lind A.E."/>
            <person name="van Eijk R."/>
            <person name="Schleper C."/>
            <person name="Guy L."/>
            <person name="Ettema T.J."/>
        </authorList>
    </citation>
    <scope>NUCLEOTIDE SEQUENCE</scope>
</reference>
<accession>A0A0F9RQB4</accession>
<proteinExistence type="predicted"/>